<comment type="caution">
    <text evidence="16">The sequence shown here is derived from an EMBL/GenBank/DDBJ whole genome shotgun (WGS) entry which is preliminary data.</text>
</comment>
<dbReference type="Proteomes" id="UP001149165">
    <property type="component" value="Unassembled WGS sequence"/>
</dbReference>
<dbReference type="PANTHER" id="PTHR10638:SF33">
    <property type="entry name" value="AMINE OXIDASE"/>
    <property type="match status" value="1"/>
</dbReference>
<evidence type="ECO:0000256" key="1">
    <source>
        <dbReference type="ARBA" id="ARBA00001935"/>
    </source>
</evidence>
<proteinExistence type="inferred from homology"/>
<keyword evidence="5 9" id="KW-0801">TPQ</keyword>
<dbReference type="SUPFAM" id="SSF49998">
    <property type="entry name" value="Amine oxidase catalytic domain"/>
    <property type="match status" value="1"/>
</dbReference>
<organism evidence="16 17">
    <name type="scientific">Penicillium angulare</name>
    <dbReference type="NCBI Taxonomy" id="116970"/>
    <lineage>
        <taxon>Eukaryota</taxon>
        <taxon>Fungi</taxon>
        <taxon>Dikarya</taxon>
        <taxon>Ascomycota</taxon>
        <taxon>Pezizomycotina</taxon>
        <taxon>Eurotiomycetes</taxon>
        <taxon>Eurotiomycetidae</taxon>
        <taxon>Eurotiales</taxon>
        <taxon>Aspergillaceae</taxon>
        <taxon>Penicillium</taxon>
    </lineage>
</organism>
<sequence>MSIHPLLDLTASEVKHAAALVRQLHRGQQLTFKAITLEEPPKELVIQYFKAQENGTALPYIPRVAFAAYYFKGTEHFVTTFVNLTESIIEKTERMSPKYHGNVDFEEVGRVEEMVMKNPDVLVEIAKLELPDHLEAIAEAWGFGSDGVDDYHRQYQIYMFVGEKKNPDSNHYARPLGFSPVVDATRMEVTRIDWIPTGSGLKAEKTKPWRYVTPNEYVPEENELRKDLKPLRVLQPEGTSYSINSENVLQWQKWQFRICFNYREGLLLRDIRYDGRPVFYRVSLSEMTVPYADPRSPYHRKQAFDLGDVGAGLVSNNLSLGCDCLGSITYLDGLIADPAGEPLVKKNAICIHEQDNGIGWKHSNYRTERACVVRNREIVIQQILTVSNYEYILAFKFNQAGELHYEVRATGILSTAAIDPGTSVPWGTIVHDGVLAQHHQHLLSLRIDPAIGDYATGNQLAYSECYPMPMDDFNPHGNGYVAKTTIVDKPGGLDLDSSKSRVFMMQNDQIRNPVNHKPISYKIQVPPMQKIMAHPDSFHFKRAEFGDHSIYLTKYKHDELFCGGKYTNQSRGGDGIKSWAARDDKVVDDDIVVWVQFGMNHVPRIEDFPVMPVEILNVALKPVNFFTMNPSIDVPPSRQETNQSQLVSREATSKCCNASNPKL</sequence>
<evidence type="ECO:0000256" key="2">
    <source>
        <dbReference type="ARBA" id="ARBA00007983"/>
    </source>
</evidence>
<evidence type="ECO:0000256" key="8">
    <source>
        <dbReference type="ARBA" id="ARBA00023157"/>
    </source>
</evidence>
<keyword evidence="8" id="KW-1015">Disulfide bond</keyword>
<dbReference type="InterPro" id="IPR016182">
    <property type="entry name" value="Cu_amine_oxidase_N-reg"/>
</dbReference>
<evidence type="ECO:0000259" key="13">
    <source>
        <dbReference type="Pfam" id="PF01179"/>
    </source>
</evidence>
<feature type="domain" description="Copper amine oxidase N3-terminal" evidence="15">
    <location>
        <begin position="103"/>
        <end position="193"/>
    </location>
</feature>
<dbReference type="InterPro" id="IPR015802">
    <property type="entry name" value="Cu_amine_oxidase_N3"/>
</dbReference>
<dbReference type="InterPro" id="IPR049948">
    <property type="entry name" value="Cu_Am_ox_TPQ-bd"/>
</dbReference>
<evidence type="ECO:0000256" key="6">
    <source>
        <dbReference type="ARBA" id="ARBA00023002"/>
    </source>
</evidence>
<feature type="compositionally biased region" description="Polar residues" evidence="12">
    <location>
        <begin position="638"/>
        <end position="647"/>
    </location>
</feature>
<name>A0A9W9ESJ1_9EURO</name>
<dbReference type="InterPro" id="IPR000269">
    <property type="entry name" value="Cu_amine_oxidase"/>
</dbReference>
<dbReference type="InterPro" id="IPR036460">
    <property type="entry name" value="Cu_amine_oxidase_C_sf"/>
</dbReference>
<evidence type="ECO:0000259" key="15">
    <source>
        <dbReference type="Pfam" id="PF02728"/>
    </source>
</evidence>
<dbReference type="OrthoDB" id="5379943at2759"/>
<feature type="active site" description="Proton acceptor" evidence="9">
    <location>
        <position position="305"/>
    </location>
</feature>
<dbReference type="Gene3D" id="2.70.98.20">
    <property type="entry name" value="Copper amine oxidase, catalytic domain"/>
    <property type="match status" value="1"/>
</dbReference>
<comment type="cofactor">
    <cofactor evidence="1">
        <name>Cu cation</name>
        <dbReference type="ChEBI" id="CHEBI:23378"/>
    </cofactor>
</comment>
<evidence type="ECO:0000256" key="10">
    <source>
        <dbReference type="PIRSR" id="PIRSR600269-51"/>
    </source>
</evidence>
<dbReference type="Gene3D" id="3.10.450.40">
    <property type="match status" value="2"/>
</dbReference>
<feature type="domain" description="Copper amine oxidase N2-terminal" evidence="14">
    <location>
        <begin position="4"/>
        <end position="75"/>
    </location>
</feature>
<dbReference type="FunFam" id="2.70.98.20:FF:000001">
    <property type="entry name" value="Amine oxidase"/>
    <property type="match status" value="1"/>
</dbReference>
<evidence type="ECO:0000256" key="7">
    <source>
        <dbReference type="ARBA" id="ARBA00023008"/>
    </source>
</evidence>
<gene>
    <name evidence="16" type="ORF">N7456_010838</name>
</gene>
<evidence type="ECO:0000259" key="14">
    <source>
        <dbReference type="Pfam" id="PF02727"/>
    </source>
</evidence>
<dbReference type="Pfam" id="PF02727">
    <property type="entry name" value="Cu_amine_oxidN2"/>
    <property type="match status" value="1"/>
</dbReference>
<feature type="active site" description="Schiff-base intermediate with substrate; via topaquinone" evidence="9">
    <location>
        <position position="389"/>
    </location>
</feature>
<comment type="PTM">
    <text evidence="10 11">Topaquinone (TPQ) is generated by copper-dependent autoxidation of a specific tyrosyl residue.</text>
</comment>
<evidence type="ECO:0000256" key="9">
    <source>
        <dbReference type="PIRSR" id="PIRSR600269-50"/>
    </source>
</evidence>
<comment type="subunit">
    <text evidence="3">Homodimer.</text>
</comment>
<evidence type="ECO:0000256" key="5">
    <source>
        <dbReference type="ARBA" id="ARBA00022772"/>
    </source>
</evidence>
<accession>A0A9W9ESJ1</accession>
<feature type="modified residue" description="2',4',5'-topaquinone" evidence="10">
    <location>
        <position position="389"/>
    </location>
</feature>
<dbReference type="Pfam" id="PF01179">
    <property type="entry name" value="Cu_amine_oxid"/>
    <property type="match status" value="1"/>
</dbReference>
<dbReference type="GO" id="GO:0009308">
    <property type="term" value="P:amine metabolic process"/>
    <property type="evidence" value="ECO:0007669"/>
    <property type="project" value="UniProtKB-UniRule"/>
</dbReference>
<feature type="compositionally biased region" description="Polar residues" evidence="12">
    <location>
        <begin position="654"/>
        <end position="663"/>
    </location>
</feature>
<dbReference type="Pfam" id="PF02728">
    <property type="entry name" value="Cu_amine_oxidN3"/>
    <property type="match status" value="1"/>
</dbReference>
<dbReference type="GO" id="GO:0048038">
    <property type="term" value="F:quinone binding"/>
    <property type="evidence" value="ECO:0007669"/>
    <property type="project" value="InterPro"/>
</dbReference>
<keyword evidence="6 11" id="KW-0560">Oxidoreductase</keyword>
<evidence type="ECO:0000256" key="4">
    <source>
        <dbReference type="ARBA" id="ARBA00022723"/>
    </source>
</evidence>
<comment type="cofactor">
    <cofactor evidence="11">
        <name>Cu cation</name>
        <dbReference type="ChEBI" id="CHEBI:23378"/>
    </cofactor>
    <text evidence="11">Contains 1 topaquinone per subunit.</text>
</comment>
<protein>
    <recommendedName>
        <fullName evidence="11">Amine oxidase</fullName>
        <ecNumber evidence="11">1.4.3.-</ecNumber>
    </recommendedName>
</protein>
<feature type="domain" description="Copper amine oxidase catalytic" evidence="13">
    <location>
        <begin position="232"/>
        <end position="632"/>
    </location>
</feature>
<dbReference type="GO" id="GO:0005507">
    <property type="term" value="F:copper ion binding"/>
    <property type="evidence" value="ECO:0007669"/>
    <property type="project" value="InterPro"/>
</dbReference>
<keyword evidence="4 11" id="KW-0479">Metal-binding</keyword>
<dbReference type="EC" id="1.4.3.-" evidence="11"/>
<keyword evidence="17" id="KW-1185">Reference proteome</keyword>
<evidence type="ECO:0000256" key="11">
    <source>
        <dbReference type="RuleBase" id="RU000672"/>
    </source>
</evidence>
<evidence type="ECO:0000313" key="16">
    <source>
        <dbReference type="EMBL" id="KAJ5087222.1"/>
    </source>
</evidence>
<dbReference type="PROSITE" id="PS01164">
    <property type="entry name" value="COPPER_AMINE_OXID_1"/>
    <property type="match status" value="1"/>
</dbReference>
<dbReference type="SUPFAM" id="SSF54416">
    <property type="entry name" value="Amine oxidase N-terminal region"/>
    <property type="match status" value="2"/>
</dbReference>
<dbReference type="PANTHER" id="PTHR10638">
    <property type="entry name" value="COPPER AMINE OXIDASE"/>
    <property type="match status" value="1"/>
</dbReference>
<dbReference type="AlphaFoldDB" id="A0A9W9ESJ1"/>
<reference evidence="16" key="1">
    <citation type="submission" date="2022-11" db="EMBL/GenBank/DDBJ databases">
        <authorList>
            <person name="Petersen C."/>
        </authorList>
    </citation>
    <scope>NUCLEOTIDE SEQUENCE</scope>
    <source>
        <strain evidence="16">IBT 30069</strain>
    </source>
</reference>
<evidence type="ECO:0000256" key="3">
    <source>
        <dbReference type="ARBA" id="ARBA00011738"/>
    </source>
</evidence>
<evidence type="ECO:0000256" key="12">
    <source>
        <dbReference type="SAM" id="MobiDB-lite"/>
    </source>
</evidence>
<feature type="region of interest" description="Disordered" evidence="12">
    <location>
        <begin position="632"/>
        <end position="663"/>
    </location>
</feature>
<reference evidence="16" key="2">
    <citation type="journal article" date="2023" name="IMA Fungus">
        <title>Comparative genomic study of the Penicillium genus elucidates a diverse pangenome and 15 lateral gene transfer events.</title>
        <authorList>
            <person name="Petersen C."/>
            <person name="Sorensen T."/>
            <person name="Nielsen M.R."/>
            <person name="Sondergaard T.E."/>
            <person name="Sorensen J.L."/>
            <person name="Fitzpatrick D.A."/>
            <person name="Frisvad J.C."/>
            <person name="Nielsen K.L."/>
        </authorList>
    </citation>
    <scope>NUCLEOTIDE SEQUENCE</scope>
    <source>
        <strain evidence="16">IBT 30069</strain>
    </source>
</reference>
<dbReference type="InterPro" id="IPR015800">
    <property type="entry name" value="Cu_amine_oxidase_N2"/>
</dbReference>
<evidence type="ECO:0000313" key="17">
    <source>
        <dbReference type="Proteomes" id="UP001149165"/>
    </source>
</evidence>
<dbReference type="EMBL" id="JAPQKH010000007">
    <property type="protein sequence ID" value="KAJ5087222.1"/>
    <property type="molecule type" value="Genomic_DNA"/>
</dbReference>
<dbReference type="GO" id="GO:0008131">
    <property type="term" value="F:primary methylamine oxidase activity"/>
    <property type="evidence" value="ECO:0007669"/>
    <property type="project" value="InterPro"/>
</dbReference>
<comment type="similarity">
    <text evidence="2 11">Belongs to the copper/topaquinone oxidase family.</text>
</comment>
<dbReference type="InterPro" id="IPR015798">
    <property type="entry name" value="Cu_amine_oxidase_C"/>
</dbReference>
<keyword evidence="7 11" id="KW-0186">Copper</keyword>